<protein>
    <submittedName>
        <fullName evidence="1">Uncharacterized protein</fullName>
    </submittedName>
</protein>
<comment type="caution">
    <text evidence="1">The sequence shown here is derived from an EMBL/GenBank/DDBJ whole genome shotgun (WGS) entry which is preliminary data.</text>
</comment>
<dbReference type="EMBL" id="JAAGAX010000225">
    <property type="protein sequence ID" value="KAF2282439.1"/>
    <property type="molecule type" value="Genomic_DNA"/>
</dbReference>
<reference evidence="1 2" key="1">
    <citation type="journal article" date="2020" name="Mol. Plant">
        <title>The Chromosome-Based Rubber Tree Genome Provides New Insights into Spurge Genome Evolution and Rubber Biosynthesis.</title>
        <authorList>
            <person name="Liu J."/>
            <person name="Shi C."/>
            <person name="Shi C.C."/>
            <person name="Li W."/>
            <person name="Zhang Q.J."/>
            <person name="Zhang Y."/>
            <person name="Li K."/>
            <person name="Lu H.F."/>
            <person name="Shi C."/>
            <person name="Zhu S.T."/>
            <person name="Xiao Z.Y."/>
            <person name="Nan H."/>
            <person name="Yue Y."/>
            <person name="Zhu X.G."/>
            <person name="Wu Y."/>
            <person name="Hong X.N."/>
            <person name="Fan G.Y."/>
            <person name="Tong Y."/>
            <person name="Zhang D."/>
            <person name="Mao C.L."/>
            <person name="Liu Y.L."/>
            <person name="Hao S.J."/>
            <person name="Liu W.Q."/>
            <person name="Lv M.Q."/>
            <person name="Zhang H.B."/>
            <person name="Liu Y."/>
            <person name="Hu-Tang G.R."/>
            <person name="Wang J.P."/>
            <person name="Wang J.H."/>
            <person name="Sun Y.H."/>
            <person name="Ni S.B."/>
            <person name="Chen W.B."/>
            <person name="Zhang X.C."/>
            <person name="Jiao Y.N."/>
            <person name="Eichler E.E."/>
            <person name="Li G.H."/>
            <person name="Liu X."/>
            <person name="Gao L.Z."/>
        </authorList>
    </citation>
    <scope>NUCLEOTIDE SEQUENCE [LARGE SCALE GENOMIC DNA]</scope>
    <source>
        <strain evidence="2">cv. GT1</strain>
        <tissue evidence="1">Leaf</tissue>
    </source>
</reference>
<keyword evidence="2" id="KW-1185">Reference proteome</keyword>
<sequence length="108" mass="12105">MVIKRRTIAASSLRDGMLVDFEDGEPAIASNVRHLLHKVSFCACGFRRREMIERFTFELFHCNGGDMTPDDEGEYASYEDYAALQQKLDAMAAENAALKTANRIAIIS</sequence>
<dbReference type="AlphaFoldDB" id="A0A6A6K4Y4"/>
<gene>
    <name evidence="1" type="ORF">GH714_044124</name>
</gene>
<dbReference type="Proteomes" id="UP000467840">
    <property type="component" value="Unassembled WGS sequence"/>
</dbReference>
<evidence type="ECO:0000313" key="2">
    <source>
        <dbReference type="Proteomes" id="UP000467840"/>
    </source>
</evidence>
<name>A0A6A6K4Y4_HEVBR</name>
<proteinExistence type="predicted"/>
<evidence type="ECO:0000313" key="1">
    <source>
        <dbReference type="EMBL" id="KAF2282439.1"/>
    </source>
</evidence>
<organism evidence="1 2">
    <name type="scientific">Hevea brasiliensis</name>
    <name type="common">Para rubber tree</name>
    <name type="synonym">Siphonia brasiliensis</name>
    <dbReference type="NCBI Taxonomy" id="3981"/>
    <lineage>
        <taxon>Eukaryota</taxon>
        <taxon>Viridiplantae</taxon>
        <taxon>Streptophyta</taxon>
        <taxon>Embryophyta</taxon>
        <taxon>Tracheophyta</taxon>
        <taxon>Spermatophyta</taxon>
        <taxon>Magnoliopsida</taxon>
        <taxon>eudicotyledons</taxon>
        <taxon>Gunneridae</taxon>
        <taxon>Pentapetalae</taxon>
        <taxon>rosids</taxon>
        <taxon>fabids</taxon>
        <taxon>Malpighiales</taxon>
        <taxon>Euphorbiaceae</taxon>
        <taxon>Crotonoideae</taxon>
        <taxon>Micrandreae</taxon>
        <taxon>Hevea</taxon>
    </lineage>
</organism>
<accession>A0A6A6K4Y4</accession>